<evidence type="ECO:0000259" key="10">
    <source>
        <dbReference type="Pfam" id="PF05649"/>
    </source>
</evidence>
<dbReference type="Pfam" id="PF01431">
    <property type="entry name" value="Peptidase_M13"/>
    <property type="match status" value="1"/>
</dbReference>
<dbReference type="GO" id="GO:0046872">
    <property type="term" value="F:metal ion binding"/>
    <property type="evidence" value="ECO:0007669"/>
    <property type="project" value="UniProtKB-KW"/>
</dbReference>
<dbReference type="GO" id="GO:0016485">
    <property type="term" value="P:protein processing"/>
    <property type="evidence" value="ECO:0007669"/>
    <property type="project" value="TreeGrafter"/>
</dbReference>
<dbReference type="GO" id="GO:0004222">
    <property type="term" value="F:metalloendopeptidase activity"/>
    <property type="evidence" value="ECO:0007669"/>
    <property type="project" value="InterPro"/>
</dbReference>
<dbReference type="InterPro" id="IPR000718">
    <property type="entry name" value="Peptidase_M13"/>
</dbReference>
<dbReference type="InterPro" id="IPR042089">
    <property type="entry name" value="Peptidase_M13_dom_2"/>
</dbReference>
<gene>
    <name evidence="11" type="ORF">CH063_01870</name>
</gene>
<dbReference type="EMBL" id="CACQ02002879">
    <property type="protein sequence ID" value="CCF38240.1"/>
    <property type="molecule type" value="Genomic_DNA"/>
</dbReference>
<dbReference type="VEuPathDB" id="FungiDB:CH63R_03567"/>
<feature type="chain" id="PRO_5003554887" evidence="8">
    <location>
        <begin position="24"/>
        <end position="719"/>
    </location>
</feature>
<evidence type="ECO:0000256" key="6">
    <source>
        <dbReference type="ARBA" id="ARBA00022833"/>
    </source>
</evidence>
<dbReference type="Gene3D" id="1.10.1380.10">
    <property type="entry name" value="Neutral endopeptidase , domain2"/>
    <property type="match status" value="1"/>
</dbReference>
<dbReference type="PANTHER" id="PTHR11733">
    <property type="entry name" value="ZINC METALLOPROTEASE FAMILY M13 NEPRILYSIN-RELATED"/>
    <property type="match status" value="1"/>
</dbReference>
<accession>H1VDD7</accession>
<proteinExistence type="inferred from homology"/>
<comment type="cofactor">
    <cofactor evidence="1">
        <name>Zn(2+)</name>
        <dbReference type="ChEBI" id="CHEBI:29105"/>
    </cofactor>
</comment>
<reference evidence="12" key="1">
    <citation type="journal article" date="2012" name="Nat. Genet.">
        <title>Lifestyle transitions in plant pathogenic Colletotrichum fungi deciphered by genome and transcriptome analyses.</title>
        <authorList>
            <person name="O'Connell R.J."/>
            <person name="Thon M.R."/>
            <person name="Hacquard S."/>
            <person name="Amyotte S.G."/>
            <person name="Kleemann J."/>
            <person name="Torres M.F."/>
            <person name="Damm U."/>
            <person name="Buiate E.A."/>
            <person name="Epstein L."/>
            <person name="Alkan N."/>
            <person name="Altmueller J."/>
            <person name="Alvarado-Balderrama L."/>
            <person name="Bauser C.A."/>
            <person name="Becker C."/>
            <person name="Birren B.W."/>
            <person name="Chen Z."/>
            <person name="Choi J."/>
            <person name="Crouch J.A."/>
            <person name="Duvick J.P."/>
            <person name="Farman M.A."/>
            <person name="Gan P."/>
            <person name="Heiman D."/>
            <person name="Henrissat B."/>
            <person name="Howard R.J."/>
            <person name="Kabbage M."/>
            <person name="Koch C."/>
            <person name="Kracher B."/>
            <person name="Kubo Y."/>
            <person name="Law A.D."/>
            <person name="Lebrun M.-H."/>
            <person name="Lee Y.-H."/>
            <person name="Miyara I."/>
            <person name="Moore N."/>
            <person name="Neumann U."/>
            <person name="Nordstroem K."/>
            <person name="Panaccione D.G."/>
            <person name="Panstruga R."/>
            <person name="Place M."/>
            <person name="Proctor R.H."/>
            <person name="Prusky D."/>
            <person name="Rech G."/>
            <person name="Reinhardt R."/>
            <person name="Rollins J.A."/>
            <person name="Rounsley S."/>
            <person name="Schardl C.L."/>
            <person name="Schwartz D.C."/>
            <person name="Shenoy N."/>
            <person name="Shirasu K."/>
            <person name="Sikhakolli U.R."/>
            <person name="Stueber K."/>
            <person name="Sukno S.A."/>
            <person name="Sweigard J.A."/>
            <person name="Takano Y."/>
            <person name="Takahara H."/>
            <person name="Trail F."/>
            <person name="van der Does H.C."/>
            <person name="Voll L.M."/>
            <person name="Will I."/>
            <person name="Young S."/>
            <person name="Zeng Q."/>
            <person name="Zhang J."/>
            <person name="Zhou S."/>
            <person name="Dickman M.B."/>
            <person name="Schulze-Lefert P."/>
            <person name="Ver Loren van Themaat E."/>
            <person name="Ma L.-J."/>
            <person name="Vaillancourt L.J."/>
        </authorList>
    </citation>
    <scope>NUCLEOTIDE SEQUENCE [LARGE SCALE GENOMIC DNA]</scope>
    <source>
        <strain evidence="12">IMI 349063</strain>
    </source>
</reference>
<feature type="domain" description="Peptidase M13 N-terminal" evidence="10">
    <location>
        <begin position="39"/>
        <end position="451"/>
    </location>
</feature>
<comment type="similarity">
    <text evidence="2">Belongs to the peptidase M13 family.</text>
</comment>
<evidence type="ECO:0000256" key="7">
    <source>
        <dbReference type="ARBA" id="ARBA00023049"/>
    </source>
</evidence>
<feature type="signal peptide" evidence="8">
    <location>
        <begin position="1"/>
        <end position="23"/>
    </location>
</feature>
<dbReference type="CDD" id="cd08662">
    <property type="entry name" value="M13"/>
    <property type="match status" value="1"/>
</dbReference>
<keyword evidence="7" id="KW-0482">Metalloprotease</keyword>
<name>H1VDD7_COLHI</name>
<dbReference type="Pfam" id="PF05649">
    <property type="entry name" value="Peptidase_M13_N"/>
    <property type="match status" value="1"/>
</dbReference>
<keyword evidence="5" id="KW-0378">Hydrolase</keyword>
<keyword evidence="3" id="KW-0645">Protease</keyword>
<dbReference type="eggNOG" id="KOG3624">
    <property type="taxonomic scope" value="Eukaryota"/>
</dbReference>
<dbReference type="PANTHER" id="PTHR11733:SF167">
    <property type="entry name" value="FI17812P1-RELATED"/>
    <property type="match status" value="1"/>
</dbReference>
<evidence type="ECO:0000256" key="3">
    <source>
        <dbReference type="ARBA" id="ARBA00022670"/>
    </source>
</evidence>
<dbReference type="STRING" id="759273.H1VDD7"/>
<keyword evidence="6" id="KW-0862">Zinc</keyword>
<dbReference type="InterPro" id="IPR018497">
    <property type="entry name" value="Peptidase_M13_C"/>
</dbReference>
<dbReference type="PROSITE" id="PS51885">
    <property type="entry name" value="NEPRILYSIN"/>
    <property type="match status" value="1"/>
</dbReference>
<dbReference type="PRINTS" id="PR00786">
    <property type="entry name" value="NEPRILYSIN"/>
</dbReference>
<dbReference type="HOGENOM" id="CLU_006187_4_3_1"/>
<dbReference type="SUPFAM" id="SSF55486">
    <property type="entry name" value="Metalloproteases ('zincins'), catalytic domain"/>
    <property type="match status" value="1"/>
</dbReference>
<keyword evidence="8" id="KW-0732">Signal</keyword>
<dbReference type="Gene3D" id="3.40.390.10">
    <property type="entry name" value="Collagenase (Catalytic Domain)"/>
    <property type="match status" value="1"/>
</dbReference>
<dbReference type="GO" id="GO:0005886">
    <property type="term" value="C:plasma membrane"/>
    <property type="evidence" value="ECO:0007669"/>
    <property type="project" value="TreeGrafter"/>
</dbReference>
<dbReference type="AlphaFoldDB" id="H1VDD7"/>
<feature type="domain" description="Peptidase M13 C-terminal" evidence="9">
    <location>
        <begin position="512"/>
        <end position="712"/>
    </location>
</feature>
<evidence type="ECO:0000256" key="2">
    <source>
        <dbReference type="ARBA" id="ARBA00007357"/>
    </source>
</evidence>
<evidence type="ECO:0000313" key="12">
    <source>
        <dbReference type="Proteomes" id="UP000007174"/>
    </source>
</evidence>
<evidence type="ECO:0000313" key="11">
    <source>
        <dbReference type="EMBL" id="CCF38240.1"/>
    </source>
</evidence>
<dbReference type="Proteomes" id="UP000007174">
    <property type="component" value="Unassembled WGS sequence"/>
</dbReference>
<evidence type="ECO:0000259" key="9">
    <source>
        <dbReference type="Pfam" id="PF01431"/>
    </source>
</evidence>
<dbReference type="InterPro" id="IPR008753">
    <property type="entry name" value="Peptidase_M13_N"/>
</dbReference>
<protein>
    <submittedName>
        <fullName evidence="11">Endothelin-converting enzyme 1</fullName>
    </submittedName>
</protein>
<keyword evidence="4" id="KW-0479">Metal-binding</keyword>
<evidence type="ECO:0000256" key="8">
    <source>
        <dbReference type="SAM" id="SignalP"/>
    </source>
</evidence>
<organism evidence="11 12">
    <name type="scientific">Colletotrichum higginsianum (strain IMI 349063)</name>
    <name type="common">Crucifer anthracnose fungus</name>
    <dbReference type="NCBI Taxonomy" id="759273"/>
    <lineage>
        <taxon>Eukaryota</taxon>
        <taxon>Fungi</taxon>
        <taxon>Dikarya</taxon>
        <taxon>Ascomycota</taxon>
        <taxon>Pezizomycotina</taxon>
        <taxon>Sordariomycetes</taxon>
        <taxon>Hypocreomycetidae</taxon>
        <taxon>Glomerellales</taxon>
        <taxon>Glomerellaceae</taxon>
        <taxon>Colletotrichum</taxon>
        <taxon>Colletotrichum destructivum species complex</taxon>
    </lineage>
</organism>
<dbReference type="InterPro" id="IPR024079">
    <property type="entry name" value="MetalloPept_cat_dom_sf"/>
</dbReference>
<sequence>MAPTAALDSASLLCITPACLSLAADILFNLAPNHTEFDPCTDFEKVACGGFQAKSAPTGGSAYASTFNSDSVRAVLKHILEEPYPSESGVGFISESLSDDQITIDKANFKLMTDAYDACMNYTAVEAAGLEPLIQLIDHIVEAFPSKSPNDLITKDDDLGKVLLIFAQHAIPTFEIILPRWDDTNPNRTIITVLPAGGSLLSFDEDDDTLAEYLAIQASVLQAIHPANLTAAEASDLALKITEFEENAGSLINDSKDSPTVSESPLKRFTLDEVISVAPELGHDFIIKNLSPPDYVPEVLNFAPEYFGNLSALLANTTADTLQGFFVWRAATAFSTIVEADVTEKLNDLKSTFQGEDPNMIGRRPRWRQCVSHIENGIDWIELSNGLGWILGRFFVDRAYTKEARELTTALLATIKTEFITRLADKDWLSAEVKETAEEKVHTITDKIGYPDKSPETTNPQDLANYYGDLRIGDSYFNNTVETAAWFTAKLWLWLDEPTDKAIWIFSPSIVNAFYFPEFNDIFIQAGIQQQPLYDVGYPSYINYGGMGTILGHELTHGFDNQGHNYAPDGSLTNWFDESSENAFSDRAECFAKQYSEFSVASPNGTRVYVNGNATLGENIADAGGLANSFAAWKRQQADGKTNDCDLPGLGGFTHEQLFFVKYAQSWCQISDSRALDVWLINNDPHSPGPARIKGPLDNSEDFRKAFNCPVKEPRCELW</sequence>
<evidence type="ECO:0000256" key="4">
    <source>
        <dbReference type="ARBA" id="ARBA00022723"/>
    </source>
</evidence>
<evidence type="ECO:0000256" key="5">
    <source>
        <dbReference type="ARBA" id="ARBA00022801"/>
    </source>
</evidence>
<evidence type="ECO:0000256" key="1">
    <source>
        <dbReference type="ARBA" id="ARBA00001947"/>
    </source>
</evidence>